<dbReference type="InterPro" id="IPR008927">
    <property type="entry name" value="6-PGluconate_DH-like_C_sf"/>
</dbReference>
<proteinExistence type="inferred from homology"/>
<feature type="domain" description="Mannitol dehydrogenase N-terminal" evidence="8">
    <location>
        <begin position="29"/>
        <end position="281"/>
    </location>
</feature>
<dbReference type="PRINTS" id="PR00084">
    <property type="entry name" value="MTLDHDRGNASE"/>
</dbReference>
<dbReference type="Gene3D" id="1.10.1040.10">
    <property type="entry name" value="N-(1-d-carboxylethyl)-l-norvaline Dehydrogenase, domain 2"/>
    <property type="match status" value="1"/>
</dbReference>
<sequence>MTRLTPAALPSLPETVGTPDYPRDPASCGIVHFGVGAFHRSHEAMFLDRLFRHDHAAADAWGICGVGLLPGDAAMRDALGEQGHLYTLVTRAPDGTTEARVIGSIMDYLFAPDDYDAVLERLASPATRIVSLTVTEAGYPVDDATGEFRPQDRAIAADLASPGAPTGVFGLIAEGLRRRRDRGVPAFTVMSCDNIPGNGRVARTALTSYARLVDADLADWIEAEVTFPNSMVDRITPATSDAGRAEVSSILRLDDAWPVLSESFEQWVLEDSFVLGRPALETVGVQIVPEVEPYELMKLRLLNASHQAMSYLGLLAGHTMVHEVCRDERFRAFLLGYMHAEAIPTLAPVPGIDLAAYCDQLLERFSSEAIADTLARQVVDGSARLPKFLLPVLRDQLAAGGPIERMCTVIAAWSIYLERDEGVVDARHDVVVEAARQEPTAPGSLLLVADVFGDLGSVPRFREGYLAARETLLTAGPLAAIDAVAAAV</sequence>
<evidence type="ECO:0000313" key="10">
    <source>
        <dbReference type="EMBL" id="RKR75190.1"/>
    </source>
</evidence>
<dbReference type="GO" id="GO:0008926">
    <property type="term" value="F:mannitol-1-phosphate 5-dehydrogenase activity"/>
    <property type="evidence" value="ECO:0007669"/>
    <property type="project" value="UniProtKB-EC"/>
</dbReference>
<feature type="domain" description="Mannitol dehydrogenase C-terminal" evidence="9">
    <location>
        <begin position="290"/>
        <end position="464"/>
    </location>
</feature>
<evidence type="ECO:0000256" key="7">
    <source>
        <dbReference type="SAM" id="MobiDB-lite"/>
    </source>
</evidence>
<comment type="catalytic activity">
    <reaction evidence="6">
        <text>D-mannitol 1-phosphate + NAD(+) = beta-D-fructose 6-phosphate + NADH + H(+)</text>
        <dbReference type="Rhea" id="RHEA:19661"/>
        <dbReference type="ChEBI" id="CHEBI:15378"/>
        <dbReference type="ChEBI" id="CHEBI:57540"/>
        <dbReference type="ChEBI" id="CHEBI:57634"/>
        <dbReference type="ChEBI" id="CHEBI:57945"/>
        <dbReference type="ChEBI" id="CHEBI:61381"/>
        <dbReference type="EC" id="1.1.1.17"/>
    </reaction>
</comment>
<evidence type="ECO:0000256" key="2">
    <source>
        <dbReference type="ARBA" id="ARBA00012939"/>
    </source>
</evidence>
<evidence type="ECO:0000259" key="9">
    <source>
        <dbReference type="Pfam" id="PF08125"/>
    </source>
</evidence>
<dbReference type="InterPro" id="IPR023027">
    <property type="entry name" value="Mannitol_DH_CS"/>
</dbReference>
<accession>A0A495IHL4</accession>
<dbReference type="RefSeq" id="WP_121370011.1">
    <property type="nucleotide sequence ID" value="NZ_RBKS01000001.1"/>
</dbReference>
<evidence type="ECO:0000313" key="11">
    <source>
        <dbReference type="Proteomes" id="UP000280008"/>
    </source>
</evidence>
<name>A0A495IHL4_9MICO</name>
<comment type="caution">
    <text evidence="10">The sequence shown here is derived from an EMBL/GenBank/DDBJ whole genome shotgun (WGS) entry which is preliminary data.</text>
</comment>
<dbReference type="InterPro" id="IPR000669">
    <property type="entry name" value="Mannitol_DH"/>
</dbReference>
<dbReference type="InterPro" id="IPR013131">
    <property type="entry name" value="Mannitol_DH_N"/>
</dbReference>
<evidence type="ECO:0000256" key="5">
    <source>
        <dbReference type="ARBA" id="ARBA00023027"/>
    </source>
</evidence>
<dbReference type="Gene3D" id="3.40.50.720">
    <property type="entry name" value="NAD(P)-binding Rossmann-like Domain"/>
    <property type="match status" value="1"/>
</dbReference>
<dbReference type="InterPro" id="IPR013118">
    <property type="entry name" value="Mannitol_DH_C"/>
</dbReference>
<evidence type="ECO:0000259" key="8">
    <source>
        <dbReference type="Pfam" id="PF01232"/>
    </source>
</evidence>
<dbReference type="PROSITE" id="PS00974">
    <property type="entry name" value="MANNITOL_DHGENASE"/>
    <property type="match status" value="1"/>
</dbReference>
<dbReference type="InterPro" id="IPR013328">
    <property type="entry name" value="6PGD_dom2"/>
</dbReference>
<dbReference type="EMBL" id="RBKS01000001">
    <property type="protein sequence ID" value="RKR75190.1"/>
    <property type="molecule type" value="Genomic_DNA"/>
</dbReference>
<dbReference type="InterPro" id="IPR036291">
    <property type="entry name" value="NAD(P)-bd_dom_sf"/>
</dbReference>
<protein>
    <recommendedName>
        <fullName evidence="3">Mannitol-1-phosphate 5-dehydrogenase</fullName>
        <ecNumber evidence="2">1.1.1.17</ecNumber>
    </recommendedName>
</protein>
<dbReference type="AlphaFoldDB" id="A0A495IHL4"/>
<keyword evidence="4" id="KW-0560">Oxidoreductase</keyword>
<dbReference type="SUPFAM" id="SSF48179">
    <property type="entry name" value="6-phosphogluconate dehydrogenase C-terminal domain-like"/>
    <property type="match status" value="1"/>
</dbReference>
<dbReference type="PANTHER" id="PTHR43362:SF1">
    <property type="entry name" value="MANNITOL DEHYDROGENASE 2-RELATED"/>
    <property type="match status" value="1"/>
</dbReference>
<dbReference type="EC" id="1.1.1.17" evidence="2"/>
<organism evidence="10 11">
    <name type="scientific">Frondihabitans australicus</name>
    <dbReference type="NCBI Taxonomy" id="386892"/>
    <lineage>
        <taxon>Bacteria</taxon>
        <taxon>Bacillati</taxon>
        <taxon>Actinomycetota</taxon>
        <taxon>Actinomycetes</taxon>
        <taxon>Micrococcales</taxon>
        <taxon>Microbacteriaceae</taxon>
        <taxon>Frondihabitans</taxon>
    </lineage>
</organism>
<dbReference type="GO" id="GO:0019594">
    <property type="term" value="P:mannitol metabolic process"/>
    <property type="evidence" value="ECO:0007669"/>
    <property type="project" value="InterPro"/>
</dbReference>
<dbReference type="Pfam" id="PF01232">
    <property type="entry name" value="Mannitol_dh"/>
    <property type="match status" value="1"/>
</dbReference>
<dbReference type="SUPFAM" id="SSF51735">
    <property type="entry name" value="NAD(P)-binding Rossmann-fold domains"/>
    <property type="match status" value="1"/>
</dbReference>
<evidence type="ECO:0000256" key="3">
    <source>
        <dbReference type="ARBA" id="ARBA00016219"/>
    </source>
</evidence>
<evidence type="ECO:0000256" key="1">
    <source>
        <dbReference type="ARBA" id="ARBA00006541"/>
    </source>
</evidence>
<dbReference type="Pfam" id="PF08125">
    <property type="entry name" value="Mannitol_dh_C"/>
    <property type="match status" value="1"/>
</dbReference>
<evidence type="ECO:0000256" key="4">
    <source>
        <dbReference type="ARBA" id="ARBA00023002"/>
    </source>
</evidence>
<keyword evidence="5" id="KW-0520">NAD</keyword>
<keyword evidence="11" id="KW-1185">Reference proteome</keyword>
<dbReference type="OrthoDB" id="271711at2"/>
<evidence type="ECO:0000256" key="6">
    <source>
        <dbReference type="ARBA" id="ARBA00048615"/>
    </source>
</evidence>
<feature type="region of interest" description="Disordered" evidence="7">
    <location>
        <begin position="1"/>
        <end position="20"/>
    </location>
</feature>
<reference evidence="10 11" key="1">
    <citation type="submission" date="2018-10" db="EMBL/GenBank/DDBJ databases">
        <title>Sequencing the genomes of 1000 actinobacteria strains.</title>
        <authorList>
            <person name="Klenk H.-P."/>
        </authorList>
    </citation>
    <scope>NUCLEOTIDE SEQUENCE [LARGE SCALE GENOMIC DNA]</scope>
    <source>
        <strain evidence="10 11">DSM 17894</strain>
    </source>
</reference>
<dbReference type="PANTHER" id="PTHR43362">
    <property type="entry name" value="MANNITOL DEHYDROGENASE DSF1-RELATED"/>
    <property type="match status" value="1"/>
</dbReference>
<gene>
    <name evidence="10" type="ORF">C8E83_2328</name>
</gene>
<dbReference type="Proteomes" id="UP000280008">
    <property type="component" value="Unassembled WGS sequence"/>
</dbReference>
<dbReference type="InterPro" id="IPR050988">
    <property type="entry name" value="Mannitol_DH/Oxidoreductase"/>
</dbReference>
<comment type="similarity">
    <text evidence="1">Belongs to the mannitol dehydrogenase family.</text>
</comment>